<dbReference type="Pfam" id="PF20434">
    <property type="entry name" value="BD-FAE"/>
    <property type="match status" value="1"/>
</dbReference>
<feature type="domain" description="BD-FAE-like" evidence="2">
    <location>
        <begin position="41"/>
        <end position="164"/>
    </location>
</feature>
<dbReference type="InterPro" id="IPR029058">
    <property type="entry name" value="AB_hydrolase_fold"/>
</dbReference>
<dbReference type="PANTHER" id="PTHR48081">
    <property type="entry name" value="AB HYDROLASE SUPERFAMILY PROTEIN C4A8.06C"/>
    <property type="match status" value="1"/>
</dbReference>
<evidence type="ECO:0000259" key="2">
    <source>
        <dbReference type="Pfam" id="PF20434"/>
    </source>
</evidence>
<dbReference type="ESTHER" id="9porp-a0a098c115">
    <property type="family name" value="BD-FAE"/>
</dbReference>
<protein>
    <submittedName>
        <fullName evidence="3">Putative membrane protein</fullName>
    </submittedName>
</protein>
<dbReference type="OrthoDB" id="9803990at2"/>
<dbReference type="KEGG" id="pbt:ING2E5B_1359"/>
<evidence type="ECO:0000256" key="1">
    <source>
        <dbReference type="ARBA" id="ARBA00022801"/>
    </source>
</evidence>
<dbReference type="HOGENOM" id="CLU_075787_0_0_10"/>
<dbReference type="Proteomes" id="UP000032417">
    <property type="component" value="Chromosome 1"/>
</dbReference>
<proteinExistence type="predicted"/>
<dbReference type="SUPFAM" id="SSF53474">
    <property type="entry name" value="alpha/beta-Hydrolases"/>
    <property type="match status" value="1"/>
</dbReference>
<evidence type="ECO:0000313" key="3">
    <source>
        <dbReference type="EMBL" id="CEA16108.1"/>
    </source>
</evidence>
<dbReference type="PATRIC" id="fig|1562970.3.peg.1346"/>
<dbReference type="Gene3D" id="3.40.50.1820">
    <property type="entry name" value="alpha/beta hydrolase"/>
    <property type="match status" value="1"/>
</dbReference>
<reference evidence="3 4" key="1">
    <citation type="submission" date="2014-08" db="EMBL/GenBank/DDBJ databases">
        <authorList>
            <person name="Wibberg D."/>
        </authorList>
    </citation>
    <scope>NUCLEOTIDE SEQUENCE [LARGE SCALE GENOMIC DNA]</scope>
    <source>
        <strain evidence="4">ING2-E5B</strain>
    </source>
</reference>
<accession>A0A098C115</accession>
<gene>
    <name evidence="3" type="ORF">ING2E5B_1359</name>
</gene>
<organism evidence="3 4">
    <name type="scientific">Fermentimonas caenicola</name>
    <dbReference type="NCBI Taxonomy" id="1562970"/>
    <lineage>
        <taxon>Bacteria</taxon>
        <taxon>Pseudomonadati</taxon>
        <taxon>Bacteroidota</taxon>
        <taxon>Bacteroidia</taxon>
        <taxon>Bacteroidales</taxon>
        <taxon>Dysgonomonadaceae</taxon>
        <taxon>Fermentimonas</taxon>
    </lineage>
</organism>
<keyword evidence="1" id="KW-0378">Hydrolase</keyword>
<dbReference type="InterPro" id="IPR049492">
    <property type="entry name" value="BD-FAE-like_dom"/>
</dbReference>
<dbReference type="GO" id="GO:0016787">
    <property type="term" value="F:hydrolase activity"/>
    <property type="evidence" value="ECO:0007669"/>
    <property type="project" value="UniProtKB-KW"/>
</dbReference>
<evidence type="ECO:0000313" key="4">
    <source>
        <dbReference type="Proteomes" id="UP000032417"/>
    </source>
</evidence>
<name>A0A098C115_9BACT</name>
<dbReference type="EMBL" id="LN515532">
    <property type="protein sequence ID" value="CEA16108.1"/>
    <property type="molecule type" value="Genomic_DNA"/>
</dbReference>
<sequence>MNRISLIVFCIFFISPFLLLGYSVNKETHVFLEKDGQQLKMDIYQSDSLALLPRPCIVFVFGGGFKEGTRDYEKYSNFFNYFANKGFVVVSIDYRLGMKDQSAPGLLNYKPLQNAISLAVSDLYSATNFLLENADELYIDPSLIIISGSSAGAITVLQADYEERDNHSSADILPEDFHYAGVISFAGGIFSTEGLPSYTQKPAPTLFFHGSADRLVPFDKKRLFHIGMFGSNSLVKRFKQERYPYMYYRIEDLGHEVSESPMNEFLPEIEKFITDLILDRKQLMIDISYKDKMKKSRFSVSPGNFYK</sequence>
<keyword evidence="4" id="KW-1185">Reference proteome</keyword>
<dbReference type="STRING" id="1562970.ING2E5B_1359"/>
<dbReference type="InterPro" id="IPR050300">
    <property type="entry name" value="GDXG_lipolytic_enzyme"/>
</dbReference>
<dbReference type="AlphaFoldDB" id="A0A098C115"/>